<dbReference type="Gene3D" id="3.40.109.10">
    <property type="entry name" value="NADH Oxidase"/>
    <property type="match status" value="1"/>
</dbReference>
<reference evidence="2 3" key="1">
    <citation type="journal article" date="2015" name="Stand. Genomic Sci.">
        <title>Genomic Encyclopedia of Bacterial and Archaeal Type Strains, Phase III: the genomes of soil and plant-associated and newly described type strains.</title>
        <authorList>
            <person name="Whitman W.B."/>
            <person name="Woyke T."/>
            <person name="Klenk H.P."/>
            <person name="Zhou Y."/>
            <person name="Lilburn T.G."/>
            <person name="Beck B.J."/>
            <person name="De Vos P."/>
            <person name="Vandamme P."/>
            <person name="Eisen J.A."/>
            <person name="Garrity G."/>
            <person name="Hugenholtz P."/>
            <person name="Kyrpides N.C."/>
        </authorList>
    </citation>
    <scope>NUCLEOTIDE SEQUENCE [LARGE SCALE GENOMIC DNA]</scope>
    <source>
        <strain evidence="2 3">VKM Ac-2538</strain>
    </source>
</reference>
<proteinExistence type="predicted"/>
<dbReference type="PANTHER" id="PTHR23026:SF123">
    <property type="entry name" value="NAD(P)H NITROREDUCTASE RV3131-RELATED"/>
    <property type="match status" value="1"/>
</dbReference>
<protein>
    <submittedName>
        <fullName evidence="2">Nitroreductase family protein</fullName>
    </submittedName>
</protein>
<keyword evidence="3" id="KW-1185">Reference proteome</keyword>
<dbReference type="InterPro" id="IPR050627">
    <property type="entry name" value="Nitroreductase/BluB"/>
</dbReference>
<name>A0ABY2B8V1_9ACTN</name>
<gene>
    <name evidence="2" type="ORF">EV644_12928</name>
</gene>
<dbReference type="EMBL" id="SLWM01000029">
    <property type="protein sequence ID" value="TCO11660.1"/>
    <property type="molecule type" value="Genomic_DNA"/>
</dbReference>
<dbReference type="RefSeq" id="WP_132195956.1">
    <property type="nucleotide sequence ID" value="NZ_SLWM01000029.1"/>
</dbReference>
<evidence type="ECO:0000313" key="3">
    <source>
        <dbReference type="Proteomes" id="UP000295818"/>
    </source>
</evidence>
<organism evidence="2 3">
    <name type="scientific">Kribbella orskensis</name>
    <dbReference type="NCBI Taxonomy" id="2512216"/>
    <lineage>
        <taxon>Bacteria</taxon>
        <taxon>Bacillati</taxon>
        <taxon>Actinomycetota</taxon>
        <taxon>Actinomycetes</taxon>
        <taxon>Propionibacteriales</taxon>
        <taxon>Kribbellaceae</taxon>
        <taxon>Kribbella</taxon>
    </lineage>
</organism>
<sequence>MSTTPAGDVRDELLRAAVAAPSVHNTQPWQFRFRGWVVEVHRDRTRELPAEDPDRRMLFLSLGAAALNLRVAAARLGYGTDTRTVLDRSRPDLVAEVELLAPGPETEELRALAPYLHLRRTNRQPYGDRRVPPEIRSLLELTARVEGAELEWAEAPARRRWLQLASSDAGVLDDLDPARSAERRRWVGGARAGDGVPRSALGPRSERGAAAVRDMAATPEDENRAVATFEPQPQLAVLSTRHDGRVDWLRAGQAMERVLLEATAQGLSTSLLNQAIEHDELRWLINDPLGPWRRPQTIIRFGYGPLVPPTPRRPIADVLLACPEPEVPPKQGSDGRGTEGAS</sequence>
<comment type="caution">
    <text evidence="2">The sequence shown here is derived from an EMBL/GenBank/DDBJ whole genome shotgun (WGS) entry which is preliminary data.</text>
</comment>
<evidence type="ECO:0000313" key="2">
    <source>
        <dbReference type="EMBL" id="TCO11660.1"/>
    </source>
</evidence>
<dbReference type="SUPFAM" id="SSF55469">
    <property type="entry name" value="FMN-dependent nitroreductase-like"/>
    <property type="match status" value="2"/>
</dbReference>
<evidence type="ECO:0000256" key="1">
    <source>
        <dbReference type="SAM" id="MobiDB-lite"/>
    </source>
</evidence>
<dbReference type="Proteomes" id="UP000295818">
    <property type="component" value="Unassembled WGS sequence"/>
</dbReference>
<accession>A0ABY2B8V1</accession>
<dbReference type="NCBIfam" id="NF047509">
    <property type="entry name" value="Rv3131_FMN_oxido"/>
    <property type="match status" value="1"/>
</dbReference>
<dbReference type="InterPro" id="IPR000415">
    <property type="entry name" value="Nitroreductase-like"/>
</dbReference>
<feature type="region of interest" description="Disordered" evidence="1">
    <location>
        <begin position="323"/>
        <end position="342"/>
    </location>
</feature>
<dbReference type="PANTHER" id="PTHR23026">
    <property type="entry name" value="NADPH NITROREDUCTASE"/>
    <property type="match status" value="1"/>
</dbReference>